<dbReference type="InterPro" id="IPR010562">
    <property type="entry name" value="Haemolymph_juvenile_hormone-bd"/>
</dbReference>
<comment type="similarity">
    <text evidence="3">Belongs to the TO family.</text>
</comment>
<evidence type="ECO:0000256" key="1">
    <source>
        <dbReference type="ARBA" id="ARBA00022729"/>
    </source>
</evidence>
<dbReference type="InParanoid" id="A0A7R8V3N0"/>
<dbReference type="FunFam" id="3.15.10.30:FF:000001">
    <property type="entry name" value="Takeout-like protein 1"/>
    <property type="match status" value="1"/>
</dbReference>
<dbReference type="OrthoDB" id="8189372at2759"/>
<dbReference type="Proteomes" id="UP000594454">
    <property type="component" value="Chromosome 6"/>
</dbReference>
<keyword evidence="1 4" id="KW-0732">Signal</keyword>
<proteinExistence type="inferred from homology"/>
<evidence type="ECO:0000256" key="4">
    <source>
        <dbReference type="SAM" id="SignalP"/>
    </source>
</evidence>
<organism evidence="5 6">
    <name type="scientific">Hermetia illucens</name>
    <name type="common">Black soldier fly</name>
    <dbReference type="NCBI Taxonomy" id="343691"/>
    <lineage>
        <taxon>Eukaryota</taxon>
        <taxon>Metazoa</taxon>
        <taxon>Ecdysozoa</taxon>
        <taxon>Arthropoda</taxon>
        <taxon>Hexapoda</taxon>
        <taxon>Insecta</taxon>
        <taxon>Pterygota</taxon>
        <taxon>Neoptera</taxon>
        <taxon>Endopterygota</taxon>
        <taxon>Diptera</taxon>
        <taxon>Brachycera</taxon>
        <taxon>Stratiomyomorpha</taxon>
        <taxon>Stratiomyidae</taxon>
        <taxon>Hermetiinae</taxon>
        <taxon>Hermetia</taxon>
    </lineage>
</organism>
<dbReference type="PANTHER" id="PTHR11008">
    <property type="entry name" value="PROTEIN TAKEOUT-LIKE PROTEIN"/>
    <property type="match status" value="1"/>
</dbReference>
<feature type="signal peptide" evidence="4">
    <location>
        <begin position="1"/>
        <end position="18"/>
    </location>
</feature>
<evidence type="ECO:0000256" key="3">
    <source>
        <dbReference type="ARBA" id="ARBA00060902"/>
    </source>
</evidence>
<dbReference type="SMART" id="SM00700">
    <property type="entry name" value="JHBP"/>
    <property type="match status" value="1"/>
</dbReference>
<keyword evidence="6" id="KW-1185">Reference proteome</keyword>
<dbReference type="Gene3D" id="3.15.10.30">
    <property type="entry name" value="Haemolymph juvenile hormone binding protein"/>
    <property type="match status" value="1"/>
</dbReference>
<accession>A0A7R8V3N0</accession>
<dbReference type="FunCoup" id="A0A7R8V3N0">
    <property type="interactions" value="106"/>
</dbReference>
<sequence>MKSLIFAILIIGFETISAQQPYYLQQCPRDENVVNECLKSSGNRLVKYLREGVPELDIYEVEPVIIDEIGIMLGSGPDGYRAVFRNIEAYGVSNLTVTNVRSDIDSLQFQLTLEIPKIKVRAKYQSSGILILVRASGSGDYWGEYDGVKAKVYFKANGQPNENGLTYLSLENIKMDFSVKDIRMGVENIANENVVIKAALNLFINTNAQDLLKEMKPALKSKLSLVIGNFMERLFKKIPLEHWLY</sequence>
<dbReference type="Pfam" id="PF06585">
    <property type="entry name" value="JHBP"/>
    <property type="match status" value="1"/>
</dbReference>
<evidence type="ECO:0000313" key="6">
    <source>
        <dbReference type="Proteomes" id="UP000594454"/>
    </source>
</evidence>
<name>A0A7R8V3N0_HERIL</name>
<dbReference type="InterPro" id="IPR038606">
    <property type="entry name" value="To_sf"/>
</dbReference>
<reference evidence="5 6" key="1">
    <citation type="submission" date="2020-11" db="EMBL/GenBank/DDBJ databases">
        <authorList>
            <person name="Wallbank WR R."/>
            <person name="Pardo Diaz C."/>
            <person name="Kozak K."/>
            <person name="Martin S."/>
            <person name="Jiggins C."/>
            <person name="Moest M."/>
            <person name="Warren A I."/>
            <person name="Generalovic N T."/>
            <person name="Byers J.R.P. K."/>
            <person name="Montejo-Kovacevich G."/>
            <person name="Yen C E."/>
        </authorList>
    </citation>
    <scope>NUCLEOTIDE SEQUENCE [LARGE SCALE GENOMIC DNA]</scope>
</reference>
<gene>
    <name evidence="5" type="ORF">HERILL_LOCUS14243</name>
</gene>
<keyword evidence="2" id="KW-0090">Biological rhythms</keyword>
<dbReference type="GO" id="GO:0007623">
    <property type="term" value="P:circadian rhythm"/>
    <property type="evidence" value="ECO:0007669"/>
    <property type="project" value="UniProtKB-ARBA"/>
</dbReference>
<evidence type="ECO:0000313" key="5">
    <source>
        <dbReference type="EMBL" id="CAD7091844.1"/>
    </source>
</evidence>
<protein>
    <submittedName>
        <fullName evidence="5">Uncharacterized protein</fullName>
    </submittedName>
</protein>
<dbReference type="GO" id="GO:0005615">
    <property type="term" value="C:extracellular space"/>
    <property type="evidence" value="ECO:0007669"/>
    <property type="project" value="TreeGrafter"/>
</dbReference>
<evidence type="ECO:0000256" key="2">
    <source>
        <dbReference type="ARBA" id="ARBA00023108"/>
    </source>
</evidence>
<feature type="chain" id="PRO_5031427343" evidence="4">
    <location>
        <begin position="19"/>
        <end position="245"/>
    </location>
</feature>
<dbReference type="PANTHER" id="PTHR11008:SF31">
    <property type="entry name" value="PROTEIN TAKEOUT-LIKE PROTEIN"/>
    <property type="match status" value="1"/>
</dbReference>
<dbReference type="OMA" id="RKLVQVM"/>
<dbReference type="EMBL" id="LR899014">
    <property type="protein sequence ID" value="CAD7091844.1"/>
    <property type="molecule type" value="Genomic_DNA"/>
</dbReference>
<dbReference type="AlphaFoldDB" id="A0A7R8V3N0"/>